<organism evidence="7 8">
    <name type="scientific">Fodinicola feengrottensis</name>
    <dbReference type="NCBI Taxonomy" id="435914"/>
    <lineage>
        <taxon>Bacteria</taxon>
        <taxon>Bacillati</taxon>
        <taxon>Actinomycetota</taxon>
        <taxon>Actinomycetes</taxon>
        <taxon>Mycobacteriales</taxon>
        <taxon>Fodinicola</taxon>
    </lineage>
</organism>
<dbReference type="PROSITE" id="PS00862">
    <property type="entry name" value="OX2_COVAL_FAD"/>
    <property type="match status" value="1"/>
</dbReference>
<dbReference type="InterPro" id="IPR016166">
    <property type="entry name" value="FAD-bd_PCMH"/>
</dbReference>
<keyword evidence="8" id="KW-1185">Reference proteome</keyword>
<comment type="cofactor">
    <cofactor evidence="1">
        <name>FAD</name>
        <dbReference type="ChEBI" id="CHEBI:57692"/>
    </cofactor>
</comment>
<dbReference type="InterPro" id="IPR006093">
    <property type="entry name" value="Oxy_OxRdtase_FAD_BS"/>
</dbReference>
<dbReference type="InterPro" id="IPR006094">
    <property type="entry name" value="Oxid_FAD_bind_N"/>
</dbReference>
<protein>
    <submittedName>
        <fullName evidence="7">FAD-binding oxidoreductase</fullName>
    </submittedName>
</protein>
<name>A0ABN2HUV9_9ACTN</name>
<feature type="domain" description="FAD-binding PCMH-type" evidence="6">
    <location>
        <begin position="31"/>
        <end position="197"/>
    </location>
</feature>
<evidence type="ECO:0000256" key="2">
    <source>
        <dbReference type="ARBA" id="ARBA00005466"/>
    </source>
</evidence>
<dbReference type="InterPro" id="IPR016169">
    <property type="entry name" value="FAD-bd_PCMH_sub2"/>
</dbReference>
<comment type="similarity">
    <text evidence="2">Belongs to the oxygen-dependent FAD-linked oxidoreductase family.</text>
</comment>
<evidence type="ECO:0000313" key="8">
    <source>
        <dbReference type="Proteomes" id="UP001500618"/>
    </source>
</evidence>
<evidence type="ECO:0000256" key="4">
    <source>
        <dbReference type="ARBA" id="ARBA00022827"/>
    </source>
</evidence>
<dbReference type="InterPro" id="IPR016167">
    <property type="entry name" value="FAD-bd_PCMH_sub1"/>
</dbReference>
<evidence type="ECO:0000256" key="1">
    <source>
        <dbReference type="ARBA" id="ARBA00001974"/>
    </source>
</evidence>
<evidence type="ECO:0000256" key="3">
    <source>
        <dbReference type="ARBA" id="ARBA00022630"/>
    </source>
</evidence>
<dbReference type="Pfam" id="PF01565">
    <property type="entry name" value="FAD_binding_4"/>
    <property type="match status" value="1"/>
</dbReference>
<dbReference type="SUPFAM" id="SSF56176">
    <property type="entry name" value="FAD-binding/transporter-associated domain-like"/>
    <property type="match status" value="1"/>
</dbReference>
<proteinExistence type="inferred from homology"/>
<dbReference type="RefSeq" id="WP_344312774.1">
    <property type="nucleotide sequence ID" value="NZ_BAAANY010000020.1"/>
</dbReference>
<dbReference type="Pfam" id="PF08031">
    <property type="entry name" value="BBE"/>
    <property type="match status" value="1"/>
</dbReference>
<keyword evidence="5" id="KW-0560">Oxidoreductase</keyword>
<dbReference type="InterPro" id="IPR012951">
    <property type="entry name" value="BBE"/>
</dbReference>
<dbReference type="EMBL" id="BAAANY010000020">
    <property type="protein sequence ID" value="GAA1693592.1"/>
    <property type="molecule type" value="Genomic_DNA"/>
</dbReference>
<evidence type="ECO:0000256" key="5">
    <source>
        <dbReference type="ARBA" id="ARBA00023002"/>
    </source>
</evidence>
<dbReference type="Gene3D" id="3.30.43.10">
    <property type="entry name" value="Uridine Diphospho-n-acetylenolpyruvylglucosamine Reductase, domain 2"/>
    <property type="match status" value="1"/>
</dbReference>
<comment type="caution">
    <text evidence="7">The sequence shown here is derived from an EMBL/GenBank/DDBJ whole genome shotgun (WGS) entry which is preliminary data.</text>
</comment>
<dbReference type="Gene3D" id="3.40.462.20">
    <property type="match status" value="1"/>
</dbReference>
<dbReference type="InterPro" id="IPR036318">
    <property type="entry name" value="FAD-bd_PCMH-like_sf"/>
</dbReference>
<accession>A0ABN2HUV9</accession>
<dbReference type="InterPro" id="IPR050416">
    <property type="entry name" value="FAD-linked_Oxidoreductase"/>
</dbReference>
<sequence>MNTLSVLVEGPVFVPGDAGYDTERSGFQLAGQHRPAVIVGATSASDVRTAIRFAAARDLPIAVQATGHGLTAPAQDALLITTHRMSGFRIDPAAGTAWIEAGVRWKAVVDAAAEHGLAPLSGSSPSVGAVSYTLGGGIGVLVRSYGLAADHVRTLEVVTADGEMRQVSAGSDLFWALLGGGNNFGVVTGMEIELVPVSHLFGGTLSFDASIATEVFQAYDQWTSTVPNEITSSAAVVPFPDLPMIPEPVRGREVAQIRIASIADKATTERLVAPLREIGPMLMDTLDALPFTQASSIFTDPPQPHEYYGTGIFLNGLNKSAMQALLELAGKASAVVQLNHLGGAIAGSAPNAIGHRDARYVLRLVSDPGSRALLDGVFAALAPFASGHAMNFMFGPTGADQVRSAFAADTYKRLSALKATYDPANLFRFNNNIIP</sequence>
<evidence type="ECO:0000259" key="6">
    <source>
        <dbReference type="PROSITE" id="PS51387"/>
    </source>
</evidence>
<dbReference type="Proteomes" id="UP001500618">
    <property type="component" value="Unassembled WGS sequence"/>
</dbReference>
<dbReference type="Gene3D" id="3.30.465.10">
    <property type="match status" value="1"/>
</dbReference>
<evidence type="ECO:0000313" key="7">
    <source>
        <dbReference type="EMBL" id="GAA1693592.1"/>
    </source>
</evidence>
<dbReference type="PANTHER" id="PTHR42973">
    <property type="entry name" value="BINDING OXIDOREDUCTASE, PUTATIVE (AFU_ORTHOLOGUE AFUA_1G17690)-RELATED"/>
    <property type="match status" value="1"/>
</dbReference>
<keyword evidence="3" id="KW-0285">Flavoprotein</keyword>
<gene>
    <name evidence="7" type="ORF">GCM10009765_48570</name>
</gene>
<keyword evidence="4" id="KW-0274">FAD</keyword>
<dbReference type="PROSITE" id="PS51387">
    <property type="entry name" value="FAD_PCMH"/>
    <property type="match status" value="1"/>
</dbReference>
<dbReference type="PANTHER" id="PTHR42973:SF39">
    <property type="entry name" value="FAD-BINDING PCMH-TYPE DOMAIN-CONTAINING PROTEIN"/>
    <property type="match status" value="1"/>
</dbReference>
<reference evidence="7 8" key="1">
    <citation type="journal article" date="2019" name="Int. J. Syst. Evol. Microbiol.">
        <title>The Global Catalogue of Microorganisms (GCM) 10K type strain sequencing project: providing services to taxonomists for standard genome sequencing and annotation.</title>
        <authorList>
            <consortium name="The Broad Institute Genomics Platform"/>
            <consortium name="The Broad Institute Genome Sequencing Center for Infectious Disease"/>
            <person name="Wu L."/>
            <person name="Ma J."/>
        </authorList>
    </citation>
    <scope>NUCLEOTIDE SEQUENCE [LARGE SCALE GENOMIC DNA]</scope>
    <source>
        <strain evidence="7 8">JCM 14718</strain>
    </source>
</reference>